<feature type="compositionally biased region" description="Basic and acidic residues" evidence="1">
    <location>
        <begin position="31"/>
        <end position="44"/>
    </location>
</feature>
<dbReference type="AlphaFoldDB" id="A0AAV4E132"/>
<name>A0AAV4E132_9GAST</name>
<comment type="caution">
    <text evidence="2">The sequence shown here is derived from an EMBL/GenBank/DDBJ whole genome shotgun (WGS) entry which is preliminary data.</text>
</comment>
<evidence type="ECO:0000313" key="2">
    <source>
        <dbReference type="EMBL" id="GFO50031.1"/>
    </source>
</evidence>
<evidence type="ECO:0000313" key="3">
    <source>
        <dbReference type="Proteomes" id="UP000735302"/>
    </source>
</evidence>
<proteinExistence type="predicted"/>
<evidence type="ECO:0000256" key="1">
    <source>
        <dbReference type="SAM" id="MobiDB-lite"/>
    </source>
</evidence>
<reference evidence="2 3" key="1">
    <citation type="journal article" date="2021" name="Elife">
        <title>Chloroplast acquisition without the gene transfer in kleptoplastic sea slugs, Plakobranchus ocellatus.</title>
        <authorList>
            <person name="Maeda T."/>
            <person name="Takahashi S."/>
            <person name="Yoshida T."/>
            <person name="Shimamura S."/>
            <person name="Takaki Y."/>
            <person name="Nagai Y."/>
            <person name="Toyoda A."/>
            <person name="Suzuki Y."/>
            <person name="Arimoto A."/>
            <person name="Ishii H."/>
            <person name="Satoh N."/>
            <person name="Nishiyama T."/>
            <person name="Hasebe M."/>
            <person name="Maruyama T."/>
            <person name="Minagawa J."/>
            <person name="Obokata J."/>
            <person name="Shigenobu S."/>
        </authorList>
    </citation>
    <scope>NUCLEOTIDE SEQUENCE [LARGE SCALE GENOMIC DNA]</scope>
</reference>
<organism evidence="2 3">
    <name type="scientific">Plakobranchus ocellatus</name>
    <dbReference type="NCBI Taxonomy" id="259542"/>
    <lineage>
        <taxon>Eukaryota</taxon>
        <taxon>Metazoa</taxon>
        <taxon>Spiralia</taxon>
        <taxon>Lophotrochozoa</taxon>
        <taxon>Mollusca</taxon>
        <taxon>Gastropoda</taxon>
        <taxon>Heterobranchia</taxon>
        <taxon>Euthyneura</taxon>
        <taxon>Panpulmonata</taxon>
        <taxon>Sacoglossa</taxon>
        <taxon>Placobranchoidea</taxon>
        <taxon>Plakobranchidae</taxon>
        <taxon>Plakobranchus</taxon>
    </lineage>
</organism>
<gene>
    <name evidence="2" type="ORF">PoB_007653600</name>
</gene>
<dbReference type="EMBL" id="BLXT01008557">
    <property type="protein sequence ID" value="GFO50031.1"/>
    <property type="molecule type" value="Genomic_DNA"/>
</dbReference>
<protein>
    <submittedName>
        <fullName evidence="2">Uncharacterized protein</fullName>
    </submittedName>
</protein>
<feature type="compositionally biased region" description="Polar residues" evidence="1">
    <location>
        <begin position="13"/>
        <end position="24"/>
    </location>
</feature>
<feature type="region of interest" description="Disordered" evidence="1">
    <location>
        <begin position="1"/>
        <end position="52"/>
    </location>
</feature>
<accession>A0AAV4E132</accession>
<keyword evidence="3" id="KW-1185">Reference proteome</keyword>
<dbReference type="Proteomes" id="UP000735302">
    <property type="component" value="Unassembled WGS sequence"/>
</dbReference>
<sequence>MIGNLDKEVPTALSPSEAVNSSTCVEEEREDENRPAAESKADKDEQGEEIFTVNDNNVAENMKILSQYLMQKGMADGLLTKVADVIQQARPKKIKTMQRTKSRPEQRVKSIYGIKREI</sequence>